<protein>
    <submittedName>
        <fullName evidence="5">Glycoside hydrolase family 16 protein</fullName>
    </submittedName>
</protein>
<name>A0A165CQY7_9APHY</name>
<evidence type="ECO:0000259" key="4">
    <source>
        <dbReference type="PROSITE" id="PS51762"/>
    </source>
</evidence>
<gene>
    <name evidence="5" type="ORF">LAESUDRAFT_371458</name>
</gene>
<keyword evidence="2" id="KW-1133">Transmembrane helix</keyword>
<feature type="domain" description="GH16" evidence="4">
    <location>
        <begin position="13"/>
        <end position="278"/>
    </location>
</feature>
<dbReference type="GO" id="GO:0004553">
    <property type="term" value="F:hydrolase activity, hydrolyzing O-glycosyl compounds"/>
    <property type="evidence" value="ECO:0007669"/>
    <property type="project" value="InterPro"/>
</dbReference>
<accession>A0A165CQY7</accession>
<keyword evidence="2" id="KW-0812">Transmembrane</keyword>
<dbReference type="RefSeq" id="XP_040761005.1">
    <property type="nucleotide sequence ID" value="XM_040902212.1"/>
</dbReference>
<feature type="region of interest" description="Disordered" evidence="1">
    <location>
        <begin position="345"/>
        <end position="365"/>
    </location>
</feature>
<evidence type="ECO:0000313" key="6">
    <source>
        <dbReference type="Proteomes" id="UP000076871"/>
    </source>
</evidence>
<dbReference type="PANTHER" id="PTHR10963">
    <property type="entry name" value="GLYCOSYL HYDROLASE-RELATED"/>
    <property type="match status" value="1"/>
</dbReference>
<feature type="signal peptide" evidence="3">
    <location>
        <begin position="1"/>
        <end position="17"/>
    </location>
</feature>
<dbReference type="EMBL" id="KV427645">
    <property type="protein sequence ID" value="KZT03265.1"/>
    <property type="molecule type" value="Genomic_DNA"/>
</dbReference>
<dbReference type="InterPro" id="IPR050546">
    <property type="entry name" value="Glycosyl_Hydrlase_16"/>
</dbReference>
<dbReference type="InterPro" id="IPR000757">
    <property type="entry name" value="Beta-glucanase-like"/>
</dbReference>
<feature type="chain" id="PRO_5007856123" evidence="3">
    <location>
        <begin position="18"/>
        <end position="399"/>
    </location>
</feature>
<evidence type="ECO:0000256" key="3">
    <source>
        <dbReference type="SAM" id="SignalP"/>
    </source>
</evidence>
<feature type="transmembrane region" description="Helical" evidence="2">
    <location>
        <begin position="379"/>
        <end position="398"/>
    </location>
</feature>
<dbReference type="Gene3D" id="2.60.120.200">
    <property type="match status" value="1"/>
</dbReference>
<dbReference type="SUPFAM" id="SSF49899">
    <property type="entry name" value="Concanavalin A-like lectins/glucanases"/>
    <property type="match status" value="1"/>
</dbReference>
<dbReference type="PANTHER" id="PTHR10963:SF24">
    <property type="entry name" value="GLYCOSIDASE C21B10.07-RELATED"/>
    <property type="match status" value="1"/>
</dbReference>
<dbReference type="CDD" id="cd02181">
    <property type="entry name" value="GH16_fungal_Lam16A_glucanase"/>
    <property type="match status" value="1"/>
</dbReference>
<dbReference type="InterPro" id="IPR013320">
    <property type="entry name" value="ConA-like_dom_sf"/>
</dbReference>
<evidence type="ECO:0000313" key="5">
    <source>
        <dbReference type="EMBL" id="KZT03265.1"/>
    </source>
</evidence>
<sequence length="399" mass="41489">MRAALFAASVLSSTAFAANYSLVRTYQGSDFFDGWSYYNYYDNTTSGDVEYVNASYATSDKLAYVTDAGQTVIKVDNTTFVPYNYKRDSVRITTDDYFEMGSVILFDAAHLPFGCSVWPSFWTKGQDWPAGGEIDILEAVNQMTYNQYALHTNAGCNASSSATASGTIGTTDCNATAGCTYAEAKSDSYGSGFNSAGGGVWATLLDASGISIWFWSRADIPSSISTANTSIDISDWGTPSANYSSALCDIETYFAAQQLVLDITLCGDWAGDLSTYTETCSIEGGGAGNASSCYLQNVYNYGNTTALDDAYFLINYVKAFNVNSSLVTPSGSSSSISPTGTAALGTGGNSSGSSSGSASGSTGTNSSSGSSSGAFADRLGVQFAVLAGGIGALAALILI</sequence>
<dbReference type="Pfam" id="PF26113">
    <property type="entry name" value="GH16_XgeA"/>
    <property type="match status" value="1"/>
</dbReference>
<dbReference type="OrthoDB" id="192832at2759"/>
<dbReference type="FunFam" id="2.60.120.200:FF:000179">
    <property type="entry name" value="Unplaced genomic scaffold supercont1.19, whole genome shotgun sequence"/>
    <property type="match status" value="1"/>
</dbReference>
<dbReference type="STRING" id="1314785.A0A165CQY7"/>
<dbReference type="AlphaFoldDB" id="A0A165CQY7"/>
<dbReference type="InParanoid" id="A0A165CQY7"/>
<keyword evidence="6" id="KW-1185">Reference proteome</keyword>
<keyword evidence="5" id="KW-0378">Hydrolase</keyword>
<keyword evidence="3" id="KW-0732">Signal</keyword>
<reference evidence="5 6" key="1">
    <citation type="journal article" date="2016" name="Mol. Biol. Evol.">
        <title>Comparative Genomics of Early-Diverging Mushroom-Forming Fungi Provides Insights into the Origins of Lignocellulose Decay Capabilities.</title>
        <authorList>
            <person name="Nagy L.G."/>
            <person name="Riley R."/>
            <person name="Tritt A."/>
            <person name="Adam C."/>
            <person name="Daum C."/>
            <person name="Floudas D."/>
            <person name="Sun H."/>
            <person name="Yadav J.S."/>
            <person name="Pangilinan J."/>
            <person name="Larsson K.H."/>
            <person name="Matsuura K."/>
            <person name="Barry K."/>
            <person name="Labutti K."/>
            <person name="Kuo R."/>
            <person name="Ohm R.A."/>
            <person name="Bhattacharya S.S."/>
            <person name="Shirouzu T."/>
            <person name="Yoshinaga Y."/>
            <person name="Martin F.M."/>
            <person name="Grigoriev I.V."/>
            <person name="Hibbett D.S."/>
        </authorList>
    </citation>
    <scope>NUCLEOTIDE SEQUENCE [LARGE SCALE GENOMIC DNA]</scope>
    <source>
        <strain evidence="5 6">93-53</strain>
    </source>
</reference>
<dbReference type="PROSITE" id="PS51762">
    <property type="entry name" value="GH16_2"/>
    <property type="match status" value="1"/>
</dbReference>
<evidence type="ECO:0000256" key="1">
    <source>
        <dbReference type="SAM" id="MobiDB-lite"/>
    </source>
</evidence>
<dbReference type="GeneID" id="63819243"/>
<feature type="compositionally biased region" description="Low complexity" evidence="1">
    <location>
        <begin position="351"/>
        <end position="365"/>
    </location>
</feature>
<proteinExistence type="predicted"/>
<evidence type="ECO:0000256" key="2">
    <source>
        <dbReference type="SAM" id="Phobius"/>
    </source>
</evidence>
<dbReference type="GO" id="GO:0009251">
    <property type="term" value="P:glucan catabolic process"/>
    <property type="evidence" value="ECO:0007669"/>
    <property type="project" value="TreeGrafter"/>
</dbReference>
<keyword evidence="2" id="KW-0472">Membrane</keyword>
<organism evidence="5 6">
    <name type="scientific">Laetiporus sulphureus 93-53</name>
    <dbReference type="NCBI Taxonomy" id="1314785"/>
    <lineage>
        <taxon>Eukaryota</taxon>
        <taxon>Fungi</taxon>
        <taxon>Dikarya</taxon>
        <taxon>Basidiomycota</taxon>
        <taxon>Agaricomycotina</taxon>
        <taxon>Agaricomycetes</taxon>
        <taxon>Polyporales</taxon>
        <taxon>Laetiporus</taxon>
    </lineage>
</organism>
<dbReference type="Proteomes" id="UP000076871">
    <property type="component" value="Unassembled WGS sequence"/>
</dbReference>